<dbReference type="Gene3D" id="3.30.70.330">
    <property type="match status" value="1"/>
</dbReference>
<dbReference type="InterPro" id="IPR012677">
    <property type="entry name" value="Nucleotide-bd_a/b_plait_sf"/>
</dbReference>
<keyword evidence="2" id="KW-1185">Reference proteome</keyword>
<dbReference type="EMBL" id="JAAARO010000003">
    <property type="protein sequence ID" value="KAF5750986.1"/>
    <property type="molecule type" value="Genomic_DNA"/>
</dbReference>
<dbReference type="FunCoup" id="A0A7J7DY13">
    <property type="interactions" value="2309"/>
</dbReference>
<evidence type="ECO:0000313" key="2">
    <source>
        <dbReference type="Proteomes" id="UP000593562"/>
    </source>
</evidence>
<evidence type="ECO:0008006" key="3">
    <source>
        <dbReference type="Google" id="ProtNLM"/>
    </source>
</evidence>
<reference evidence="1 2" key="1">
    <citation type="journal article" date="2020" name="Nat. Commun.">
        <title>Genome of Tripterygium wilfordii and identification of cytochrome P450 involved in triptolide biosynthesis.</title>
        <authorList>
            <person name="Tu L."/>
            <person name="Su P."/>
            <person name="Zhang Z."/>
            <person name="Gao L."/>
            <person name="Wang J."/>
            <person name="Hu T."/>
            <person name="Zhou J."/>
            <person name="Zhang Y."/>
            <person name="Zhao Y."/>
            <person name="Liu Y."/>
            <person name="Song Y."/>
            <person name="Tong Y."/>
            <person name="Lu Y."/>
            <person name="Yang J."/>
            <person name="Xu C."/>
            <person name="Jia M."/>
            <person name="Peters R.J."/>
            <person name="Huang L."/>
            <person name="Gao W."/>
        </authorList>
    </citation>
    <scope>NUCLEOTIDE SEQUENCE [LARGE SCALE GENOMIC DNA]</scope>
    <source>
        <strain evidence="2">cv. XIE 37</strain>
        <tissue evidence="1">Leaf</tissue>
    </source>
</reference>
<dbReference type="PANTHER" id="PTHR48167:SF2">
    <property type="entry name" value="EXPRESSED PROTEIN"/>
    <property type="match status" value="1"/>
</dbReference>
<dbReference type="GO" id="GO:0003676">
    <property type="term" value="F:nucleic acid binding"/>
    <property type="evidence" value="ECO:0007669"/>
    <property type="project" value="InterPro"/>
</dbReference>
<gene>
    <name evidence="1" type="ORF">HS088_TW03G01327</name>
</gene>
<accession>A0A7J7DY13</accession>
<protein>
    <recommendedName>
        <fullName evidence="3">Ribosomal protein S24e family protein</fullName>
    </recommendedName>
</protein>
<dbReference type="InParanoid" id="A0A7J7DY13"/>
<dbReference type="Proteomes" id="UP000593562">
    <property type="component" value="Unassembled WGS sequence"/>
</dbReference>
<comment type="caution">
    <text evidence="1">The sequence shown here is derived from an EMBL/GenBank/DDBJ whole genome shotgun (WGS) entry which is preliminary data.</text>
</comment>
<sequence>MSLLGNAIKWSLVLRTSKPNHHSIPSFLRQTPKGFCTEMAKPSPPPPPSVEDASADEFLKTPKTGLVYGKLSGIRRNALKSDILYLIDGCNLTPDDIKVNYTKSFMPVEMIVQFPSRYDFDKASRLIPKKSRFHRLDKADRSLWDLLPSYDGKTVLLQGIPRNAIPDDVERFLSGCDYDASSFQLLGRSQDSFKMAMVRFPTQTQAMNAFITKNRTFCLNNQISVRVLQ</sequence>
<evidence type="ECO:0000313" key="1">
    <source>
        <dbReference type="EMBL" id="KAF5750986.1"/>
    </source>
</evidence>
<dbReference type="SUPFAM" id="SSF54928">
    <property type="entry name" value="RNA-binding domain, RBD"/>
    <property type="match status" value="1"/>
</dbReference>
<organism evidence="1 2">
    <name type="scientific">Tripterygium wilfordii</name>
    <name type="common">Thunder God vine</name>
    <dbReference type="NCBI Taxonomy" id="458696"/>
    <lineage>
        <taxon>Eukaryota</taxon>
        <taxon>Viridiplantae</taxon>
        <taxon>Streptophyta</taxon>
        <taxon>Embryophyta</taxon>
        <taxon>Tracheophyta</taxon>
        <taxon>Spermatophyta</taxon>
        <taxon>Magnoliopsida</taxon>
        <taxon>eudicotyledons</taxon>
        <taxon>Gunneridae</taxon>
        <taxon>Pentapetalae</taxon>
        <taxon>rosids</taxon>
        <taxon>fabids</taxon>
        <taxon>Celastrales</taxon>
        <taxon>Celastraceae</taxon>
        <taxon>Tripterygium</taxon>
    </lineage>
</organism>
<dbReference type="OrthoDB" id="2013327at2759"/>
<dbReference type="AlphaFoldDB" id="A0A7J7DY13"/>
<proteinExistence type="predicted"/>
<dbReference type="PANTHER" id="PTHR48167">
    <property type="entry name" value="EXPRESSED PROTEIN"/>
    <property type="match status" value="1"/>
</dbReference>
<name>A0A7J7DY13_TRIWF</name>
<dbReference type="InterPro" id="IPR035979">
    <property type="entry name" value="RBD_domain_sf"/>
</dbReference>